<evidence type="ECO:0000313" key="8">
    <source>
        <dbReference type="EMBL" id="KAF6016852.1"/>
    </source>
</evidence>
<organism evidence="8 9">
    <name type="scientific">Bugula neritina</name>
    <name type="common">Brown bryozoan</name>
    <name type="synonym">Sertularia neritina</name>
    <dbReference type="NCBI Taxonomy" id="10212"/>
    <lineage>
        <taxon>Eukaryota</taxon>
        <taxon>Metazoa</taxon>
        <taxon>Spiralia</taxon>
        <taxon>Lophotrochozoa</taxon>
        <taxon>Bryozoa</taxon>
        <taxon>Gymnolaemata</taxon>
        <taxon>Cheilostomatida</taxon>
        <taxon>Flustrina</taxon>
        <taxon>Buguloidea</taxon>
        <taxon>Bugulidae</taxon>
        <taxon>Bugula</taxon>
    </lineage>
</organism>
<sequence>MIGKAGKLAVIVIVLVSLDCVSSISNSAKLQSRWKNRKHNFGSGVVRASVTYDEGTKKFQFHGNNFPVSEKYAAHGEFEDMRYTFGWTFLTVDTDEGYADYIQAYAAGLAEGYLTQAITAQHWNNTIDGYCTPDASSAYCQRLKTYLDTNFNTFIRNSISLYAKTDPYWHQVELFLYQLSGLTDGLNNKTGTPRTDVDLFGYLMFQIDGDLEDLEVALNKPEKERKKILGSGSCSALIKLLPNNTDLYVAQDTWNNYGSMLRVIKRYLFKYHQLDAPNSPLIPGNEMLFSSYPGSLMSGDDFYLLGSNITSIETTIGNSNPDLIKYIQPMGTVLEGIRSQVANRLATDGLSWGKVFAKYNSGTYNNEWMIVDYNKFTPGQQKLNPGLLVVLEQIPNIVVYSDLTDVLAQQTYWASYNSPYYGEIFNASGAQALVDKYGDWFTYDKTPRAQIFKRDHTKVVDMKSMQALMRYNDYQHDELSKCNCTPPYSAENAISARSDLNPKSGTYPFSALGHRSHGGTDMKLVNYRMVHQFMIMAQSGPTHTNQPPFSWKTSDFADTVRHEGHPDVFDFEALTTNW</sequence>
<dbReference type="AlphaFoldDB" id="A0A7J7ISD7"/>
<dbReference type="GO" id="GO:0005576">
    <property type="term" value="C:extracellular region"/>
    <property type="evidence" value="ECO:0007669"/>
    <property type="project" value="TreeGrafter"/>
</dbReference>
<dbReference type="EC" id="3.1.1.-" evidence="7"/>
<evidence type="ECO:0000256" key="3">
    <source>
        <dbReference type="ARBA" id="ARBA00022801"/>
    </source>
</evidence>
<feature type="chain" id="PRO_5029950925" description="Phospholipase B-like" evidence="7">
    <location>
        <begin position="24"/>
        <end position="578"/>
    </location>
</feature>
<dbReference type="GO" id="GO:0009395">
    <property type="term" value="P:phospholipid catabolic process"/>
    <property type="evidence" value="ECO:0007669"/>
    <property type="project" value="TreeGrafter"/>
</dbReference>
<comment type="function">
    <text evidence="7">Putative phospholipase.</text>
</comment>
<keyword evidence="5 7" id="KW-0443">Lipid metabolism</keyword>
<feature type="signal peptide" evidence="7">
    <location>
        <begin position="1"/>
        <end position="23"/>
    </location>
</feature>
<dbReference type="Gene3D" id="3.60.60.30">
    <property type="match status" value="1"/>
</dbReference>
<keyword evidence="3 7" id="KW-0378">Hydrolase</keyword>
<reference evidence="8" key="1">
    <citation type="submission" date="2020-06" db="EMBL/GenBank/DDBJ databases">
        <title>Draft genome of Bugula neritina, a colonial animal packing powerful symbionts and potential medicines.</title>
        <authorList>
            <person name="Rayko M."/>
        </authorList>
    </citation>
    <scope>NUCLEOTIDE SEQUENCE [LARGE SCALE GENOMIC DNA]</scope>
    <source>
        <strain evidence="8">Kwan_BN1</strain>
    </source>
</reference>
<dbReference type="PANTHER" id="PTHR12370:SF3">
    <property type="entry name" value="PHOSPHOLIPASE B-LIKE 2-RELATED"/>
    <property type="match status" value="1"/>
</dbReference>
<evidence type="ECO:0000256" key="6">
    <source>
        <dbReference type="ARBA" id="ARBA00023180"/>
    </source>
</evidence>
<proteinExistence type="inferred from homology"/>
<name>A0A7J7ISD7_BUGNE</name>
<dbReference type="Pfam" id="PF04916">
    <property type="entry name" value="Phospholip_B"/>
    <property type="match status" value="1"/>
</dbReference>
<evidence type="ECO:0000256" key="5">
    <source>
        <dbReference type="ARBA" id="ARBA00023098"/>
    </source>
</evidence>
<comment type="caution">
    <text evidence="8">The sequence shown here is derived from an EMBL/GenBank/DDBJ whole genome shotgun (WGS) entry which is preliminary data.</text>
</comment>
<dbReference type="EMBL" id="VXIV02003457">
    <property type="protein sequence ID" value="KAF6016852.1"/>
    <property type="molecule type" value="Genomic_DNA"/>
</dbReference>
<dbReference type="Proteomes" id="UP000593567">
    <property type="component" value="Unassembled WGS sequence"/>
</dbReference>
<dbReference type="OrthoDB" id="443524at2759"/>
<keyword evidence="4 7" id="KW-0442">Lipid degradation</keyword>
<comment type="similarity">
    <text evidence="1 7">Belongs to the phospholipase B-like family.</text>
</comment>
<evidence type="ECO:0000256" key="2">
    <source>
        <dbReference type="ARBA" id="ARBA00022729"/>
    </source>
</evidence>
<gene>
    <name evidence="8" type="ORF">EB796_024833</name>
</gene>
<evidence type="ECO:0000256" key="1">
    <source>
        <dbReference type="ARBA" id="ARBA00007835"/>
    </source>
</evidence>
<dbReference type="PANTHER" id="PTHR12370">
    <property type="entry name" value="PHOSPHOLIPASE B-RELATED"/>
    <property type="match status" value="1"/>
</dbReference>
<evidence type="ECO:0000256" key="4">
    <source>
        <dbReference type="ARBA" id="ARBA00022963"/>
    </source>
</evidence>
<evidence type="ECO:0000313" key="9">
    <source>
        <dbReference type="Proteomes" id="UP000593567"/>
    </source>
</evidence>
<keyword evidence="9" id="KW-1185">Reference proteome</keyword>
<dbReference type="GO" id="GO:0004620">
    <property type="term" value="F:phospholipase activity"/>
    <property type="evidence" value="ECO:0007669"/>
    <property type="project" value="InterPro"/>
</dbReference>
<dbReference type="InterPro" id="IPR007000">
    <property type="entry name" value="PLipase_B-like"/>
</dbReference>
<protein>
    <recommendedName>
        <fullName evidence="7">Phospholipase B-like</fullName>
        <ecNumber evidence="7">3.1.1.-</ecNumber>
    </recommendedName>
</protein>
<accession>A0A7J7ISD7</accession>
<keyword evidence="6" id="KW-0325">Glycoprotein</keyword>
<keyword evidence="2 7" id="KW-0732">Signal</keyword>
<evidence type="ECO:0000256" key="7">
    <source>
        <dbReference type="RuleBase" id="RU364138"/>
    </source>
</evidence>